<gene>
    <name evidence="1" type="ORF">OIU80_18650</name>
</gene>
<dbReference type="Proteomes" id="UP001151133">
    <property type="component" value="Unassembled WGS sequence"/>
</dbReference>
<dbReference type="RefSeq" id="WP_264288485.1">
    <property type="nucleotide sequence ID" value="NZ_JAOZEV010000020.1"/>
</dbReference>
<accession>A0A9X3C9Z0</accession>
<evidence type="ECO:0000313" key="1">
    <source>
        <dbReference type="EMBL" id="MCV9934303.1"/>
    </source>
</evidence>
<comment type="caution">
    <text evidence="1">The sequence shown here is derived from an EMBL/GenBank/DDBJ whole genome shotgun (WGS) entry which is preliminary data.</text>
</comment>
<protein>
    <submittedName>
        <fullName evidence="1">Uncharacterized protein</fullName>
    </submittedName>
</protein>
<dbReference type="AlphaFoldDB" id="A0A9X3C9Z0"/>
<proteinExistence type="predicted"/>
<keyword evidence="2" id="KW-1185">Reference proteome</keyword>
<reference evidence="1" key="1">
    <citation type="submission" date="2022-10" db="EMBL/GenBank/DDBJ databases">
        <title>Two novel species of Flavobacterium.</title>
        <authorList>
            <person name="Liu Q."/>
            <person name="Xin Y.-H."/>
        </authorList>
    </citation>
    <scope>NUCLEOTIDE SEQUENCE</scope>
    <source>
        <strain evidence="1">LS1R47</strain>
    </source>
</reference>
<name>A0A9X3C9Z0_9FLAO</name>
<organism evidence="1 2">
    <name type="scientific">Flavobacterium frigoritolerans</name>
    <dbReference type="NCBI Taxonomy" id="2987686"/>
    <lineage>
        <taxon>Bacteria</taxon>
        <taxon>Pseudomonadati</taxon>
        <taxon>Bacteroidota</taxon>
        <taxon>Flavobacteriia</taxon>
        <taxon>Flavobacteriales</taxon>
        <taxon>Flavobacteriaceae</taxon>
        <taxon>Flavobacterium</taxon>
    </lineage>
</organism>
<evidence type="ECO:0000313" key="2">
    <source>
        <dbReference type="Proteomes" id="UP001151133"/>
    </source>
</evidence>
<dbReference type="EMBL" id="JAOZEV010000020">
    <property type="protein sequence ID" value="MCV9934303.1"/>
    <property type="molecule type" value="Genomic_DNA"/>
</dbReference>
<sequence>MDKKKKGLIYDSQKCFSRFLKYEFKEHFSFDVYKNFKNFDDELDKYAFMLFVVYSDQELVDLLRIYRRGVPLIVSTLNKDIKLNLEKIEDILLFDSSKIKSEMRTELKFFINTVI</sequence>